<dbReference type="PANTHER" id="PTHR43046">
    <property type="entry name" value="GDP-MANNOSE MANNOSYL HYDROLASE"/>
    <property type="match status" value="1"/>
</dbReference>
<dbReference type="InterPro" id="IPR015797">
    <property type="entry name" value="NUDIX_hydrolase-like_dom_sf"/>
</dbReference>
<dbReference type="KEGG" id="cfus:CYFUS_002261"/>
<dbReference type="PROSITE" id="PS00893">
    <property type="entry name" value="NUDIX_BOX"/>
    <property type="match status" value="1"/>
</dbReference>
<dbReference type="InterPro" id="IPR000086">
    <property type="entry name" value="NUDIX_hydrolase_dom"/>
</dbReference>
<organism evidence="5 6">
    <name type="scientific">Cystobacter fuscus</name>
    <dbReference type="NCBI Taxonomy" id="43"/>
    <lineage>
        <taxon>Bacteria</taxon>
        <taxon>Pseudomonadati</taxon>
        <taxon>Myxococcota</taxon>
        <taxon>Myxococcia</taxon>
        <taxon>Myxococcales</taxon>
        <taxon>Cystobacterineae</taxon>
        <taxon>Archangiaceae</taxon>
        <taxon>Cystobacter</taxon>
    </lineage>
</organism>
<evidence type="ECO:0000313" key="5">
    <source>
        <dbReference type="EMBL" id="ATB36846.1"/>
    </source>
</evidence>
<gene>
    <name evidence="5" type="ORF">CYFUS_002261</name>
</gene>
<dbReference type="Pfam" id="PF00293">
    <property type="entry name" value="NUDIX"/>
    <property type="match status" value="1"/>
</dbReference>
<comment type="cofactor">
    <cofactor evidence="1">
        <name>Mg(2+)</name>
        <dbReference type="ChEBI" id="CHEBI:18420"/>
    </cofactor>
</comment>
<evidence type="ECO:0000256" key="2">
    <source>
        <dbReference type="ARBA" id="ARBA00022801"/>
    </source>
</evidence>
<dbReference type="Proteomes" id="UP000217257">
    <property type="component" value="Chromosome"/>
</dbReference>
<reference evidence="5 6" key="1">
    <citation type="submission" date="2017-06" db="EMBL/GenBank/DDBJ databases">
        <title>Sequencing and comparative analysis of myxobacterial genomes.</title>
        <authorList>
            <person name="Rupp O."/>
            <person name="Goesmann A."/>
            <person name="Sogaard-Andersen L."/>
        </authorList>
    </citation>
    <scope>NUCLEOTIDE SEQUENCE [LARGE SCALE GENOMIC DNA]</scope>
    <source>
        <strain evidence="5 6">DSM 52655</strain>
    </source>
</reference>
<evidence type="ECO:0000313" key="6">
    <source>
        <dbReference type="Proteomes" id="UP000217257"/>
    </source>
</evidence>
<dbReference type="EMBL" id="CP022098">
    <property type="protein sequence ID" value="ATB36846.1"/>
    <property type="molecule type" value="Genomic_DNA"/>
</dbReference>
<dbReference type="AlphaFoldDB" id="A0A250J100"/>
<comment type="similarity">
    <text evidence="3">Belongs to the Nudix hydrolase family.</text>
</comment>
<dbReference type="SUPFAM" id="SSF55811">
    <property type="entry name" value="Nudix"/>
    <property type="match status" value="1"/>
</dbReference>
<evidence type="ECO:0000256" key="1">
    <source>
        <dbReference type="ARBA" id="ARBA00001946"/>
    </source>
</evidence>
<dbReference type="PANTHER" id="PTHR43046:SF14">
    <property type="entry name" value="MUTT_NUDIX FAMILY PROTEIN"/>
    <property type="match status" value="1"/>
</dbReference>
<accession>A0A250J100</accession>
<keyword evidence="2 3" id="KW-0378">Hydrolase</keyword>
<evidence type="ECO:0000256" key="3">
    <source>
        <dbReference type="RuleBase" id="RU003476"/>
    </source>
</evidence>
<dbReference type="PRINTS" id="PR00502">
    <property type="entry name" value="NUDIXFAMILY"/>
</dbReference>
<evidence type="ECO:0000259" key="4">
    <source>
        <dbReference type="PROSITE" id="PS51462"/>
    </source>
</evidence>
<name>A0A250J100_9BACT</name>
<dbReference type="InterPro" id="IPR020476">
    <property type="entry name" value="Nudix_hydrolase"/>
</dbReference>
<dbReference type="PROSITE" id="PS51462">
    <property type="entry name" value="NUDIX"/>
    <property type="match status" value="1"/>
</dbReference>
<dbReference type="Gene3D" id="3.90.79.10">
    <property type="entry name" value="Nucleoside Triphosphate Pyrophosphohydrolase"/>
    <property type="match status" value="1"/>
</dbReference>
<dbReference type="InterPro" id="IPR020084">
    <property type="entry name" value="NUDIX_hydrolase_CS"/>
</dbReference>
<sequence>MEPQPRVGVGAFIQDPDHGLLLVRRRRMPEADHWGLPGGKVDFGETLQAAVVREIAEELGVEIALDGLLCLVDQIDVAAGTHWVSPVYRAHIVRGEPINREPAALAGVGWFALDDLPGPLTLSTRTALARRGG</sequence>
<dbReference type="RefSeq" id="WP_095985255.1">
    <property type="nucleotide sequence ID" value="NZ_CP022098.1"/>
</dbReference>
<dbReference type="GO" id="GO:0016787">
    <property type="term" value="F:hydrolase activity"/>
    <property type="evidence" value="ECO:0007669"/>
    <property type="project" value="UniProtKB-KW"/>
</dbReference>
<proteinExistence type="inferred from homology"/>
<protein>
    <submittedName>
        <fullName evidence="5">DNA mismatch repair protein MutT</fullName>
    </submittedName>
</protein>
<feature type="domain" description="Nudix hydrolase" evidence="4">
    <location>
        <begin position="4"/>
        <end position="133"/>
    </location>
</feature>